<evidence type="ECO:0000256" key="7">
    <source>
        <dbReference type="ARBA" id="ARBA00023054"/>
    </source>
</evidence>
<dbReference type="Proteomes" id="UP000094336">
    <property type="component" value="Unassembled WGS sequence"/>
</dbReference>
<feature type="coiled-coil region" evidence="12">
    <location>
        <begin position="368"/>
        <end position="399"/>
    </location>
</feature>
<dbReference type="GeneID" id="30146109"/>
<keyword evidence="8 11" id="KW-0539">Nucleus</keyword>
<dbReference type="Gene3D" id="1.10.418.30">
    <property type="entry name" value="Ncd80 complex, Ncd80 subunit"/>
    <property type="match status" value="1"/>
</dbReference>
<keyword evidence="7 12" id="KW-0175">Coiled coil</keyword>
<feature type="coiled-coil region" evidence="12">
    <location>
        <begin position="291"/>
        <end position="336"/>
    </location>
</feature>
<dbReference type="PANTHER" id="PTHR10643">
    <property type="entry name" value="KINETOCHORE PROTEIN NDC80"/>
    <property type="match status" value="1"/>
</dbReference>
<evidence type="ECO:0000313" key="16">
    <source>
        <dbReference type="Proteomes" id="UP000094336"/>
    </source>
</evidence>
<evidence type="ECO:0000256" key="10">
    <source>
        <dbReference type="ARBA" id="ARBA00023328"/>
    </source>
</evidence>
<keyword evidence="9 11" id="KW-0131">Cell cycle</keyword>
<feature type="domain" description="Kinetochore protein Ndc80 CH" evidence="14">
    <location>
        <begin position="84"/>
        <end position="230"/>
    </location>
</feature>
<evidence type="ECO:0000259" key="14">
    <source>
        <dbReference type="Pfam" id="PF03801"/>
    </source>
</evidence>
<dbReference type="PANTHER" id="PTHR10643:SF2">
    <property type="entry name" value="KINETOCHORE PROTEIN NDC80 HOMOLOG"/>
    <property type="match status" value="1"/>
</dbReference>
<evidence type="ECO:0000256" key="9">
    <source>
        <dbReference type="ARBA" id="ARBA00023306"/>
    </source>
</evidence>
<dbReference type="OrthoDB" id="7459479at2759"/>
<evidence type="ECO:0000256" key="4">
    <source>
        <dbReference type="ARBA" id="ARBA00022618"/>
    </source>
</evidence>
<dbReference type="GO" id="GO:0051301">
    <property type="term" value="P:cell division"/>
    <property type="evidence" value="ECO:0007669"/>
    <property type="project" value="UniProtKB-UniRule"/>
</dbReference>
<evidence type="ECO:0000256" key="1">
    <source>
        <dbReference type="ARBA" id="ARBA00007050"/>
    </source>
</evidence>
<dbReference type="FunFam" id="1.10.418.30:FF:000001">
    <property type="entry name" value="Probable kinetochore protein ndc80"/>
    <property type="match status" value="1"/>
</dbReference>
<feature type="region of interest" description="Disordered" evidence="13">
    <location>
        <begin position="78"/>
        <end position="113"/>
    </location>
</feature>
<evidence type="ECO:0000256" key="5">
    <source>
        <dbReference type="ARBA" id="ARBA00022776"/>
    </source>
</evidence>
<keyword evidence="4 11" id="KW-0132">Cell division</keyword>
<protein>
    <recommendedName>
        <fullName evidence="11">Kinetochore protein NDC80</fullName>
    </recommendedName>
</protein>
<reference evidence="16" key="1">
    <citation type="submission" date="2016-05" db="EMBL/GenBank/DDBJ databases">
        <title>Comparative genomics of biotechnologically important yeasts.</title>
        <authorList>
            <consortium name="DOE Joint Genome Institute"/>
            <person name="Riley R."/>
            <person name="Haridas S."/>
            <person name="Wolfe K.H."/>
            <person name="Lopes M.R."/>
            <person name="Hittinger C.T."/>
            <person name="Goker M."/>
            <person name="Salamov A."/>
            <person name="Wisecaver J."/>
            <person name="Long T.M."/>
            <person name="Aerts A.L."/>
            <person name="Barry K."/>
            <person name="Choi C."/>
            <person name="Clum A."/>
            <person name="Coughlan A.Y."/>
            <person name="Deshpande S."/>
            <person name="Douglass A.P."/>
            <person name="Hanson S.J."/>
            <person name="Klenk H.-P."/>
            <person name="Labutti K."/>
            <person name="Lapidus A."/>
            <person name="Lindquist E."/>
            <person name="Lipzen A."/>
            <person name="Meier-Kolthoff J.P."/>
            <person name="Ohm R.A."/>
            <person name="Otillar R.P."/>
            <person name="Pangilinan J."/>
            <person name="Peng Y."/>
            <person name="Rokas A."/>
            <person name="Rosa C.A."/>
            <person name="Scheuner C."/>
            <person name="Sibirny A.A."/>
            <person name="Slot J.C."/>
            <person name="Stielow J.B."/>
            <person name="Sun H."/>
            <person name="Kurtzman C.P."/>
            <person name="Blackwell M."/>
            <person name="Grigoriev I.V."/>
            <person name="Jeffries T.W."/>
        </authorList>
    </citation>
    <scope>NUCLEOTIDE SEQUENCE [LARGE SCALE GENOMIC DNA]</scope>
    <source>
        <strain evidence="16">NRRL Y-12698</strain>
    </source>
</reference>
<sequence>MSDYSYKRQKADTYGSGLLAAIDLNTGSSIPQPSSLKSRLSLAARANFGASNRQSITNNGLFAGVAPGSARRKSIAMTPGTVNRRSSMVPNSASHTPSAQLFGSQGTLQSKDPRPLRDKTFLQAMQQEILNFLITNRFEIVMKHPISTKTLRQPTQKDFVLIFQFLYCKIDEGYLFSKSIEHEVFLLLKIVKYPYLDSINKSQISAVGGQNWPVFLGMLYWLVKLNVSLDKVNVLDFENCFGFEAQQTDGSETPQQLIDKTDDIIDGILSSYIFNSYKAFLRDEDEFSSQYKEAEKLVNAHNQKIAGTAKQLDETNDDLLNKLNRLTRDADVLTSAEQKSHALEGDLVKFKAYIDTMEQRKLKWASVLEKIKTEIANTEKELSQVRKEEETSAQKVQEQGLSPADIDRMSHERSRLSKSIDSINVKLNHTLSVLRDRELEATSNFESLEAALKKYNTTVYKIQSLSSTSIANITPPEHEFEIRFTHENMLGEDLLGVKHDVILDKDLKSEKVSLLNYRTRIASNIHKHQDEAIKLQEKLDLLSETVNERNEAIETLEARVGTSKITYDEVYESMNNDSTTSSTEVEKLERELQMMKMNATQGSLRVEQRAQSIKIEHDQLVHLIQNLREQLHSKVEQMIEYCISFKLNIQGNLEDFETFVLGECEQELSV</sequence>
<feature type="coiled-coil region" evidence="12">
    <location>
        <begin position="525"/>
        <end position="630"/>
    </location>
</feature>
<keyword evidence="3 11" id="KW-0158">Chromosome</keyword>
<evidence type="ECO:0000256" key="12">
    <source>
        <dbReference type="SAM" id="Coils"/>
    </source>
</evidence>
<keyword evidence="16" id="KW-1185">Reference proteome</keyword>
<dbReference type="GO" id="GO:0031262">
    <property type="term" value="C:Ndc80 complex"/>
    <property type="evidence" value="ECO:0007669"/>
    <property type="project" value="UniProtKB-UniRule"/>
</dbReference>
<name>A0A1E3QU34_9ASCO</name>
<dbReference type="InterPro" id="IPR055260">
    <property type="entry name" value="Ndc80_CH"/>
</dbReference>
<feature type="compositionally biased region" description="Polar residues" evidence="13">
    <location>
        <begin position="80"/>
        <end position="110"/>
    </location>
</feature>
<comment type="subcellular location">
    <subcellularLocation>
        <location evidence="11">Chromosome</location>
        <location evidence="11">Centromere</location>
        <location evidence="11">Kinetochore</location>
    </subcellularLocation>
    <subcellularLocation>
        <location evidence="11">Nucleus</location>
    </subcellularLocation>
</comment>
<evidence type="ECO:0000256" key="8">
    <source>
        <dbReference type="ARBA" id="ARBA00023242"/>
    </source>
</evidence>
<comment type="subunit">
    <text evidence="2">Component of the NDC80 complex, which consists of NDC80, NUF2, SPC24 and SPC25.</text>
</comment>
<evidence type="ECO:0000256" key="13">
    <source>
        <dbReference type="SAM" id="MobiDB-lite"/>
    </source>
</evidence>
<organism evidence="15 16">
    <name type="scientific">Babjeviella inositovora NRRL Y-12698</name>
    <dbReference type="NCBI Taxonomy" id="984486"/>
    <lineage>
        <taxon>Eukaryota</taxon>
        <taxon>Fungi</taxon>
        <taxon>Dikarya</taxon>
        <taxon>Ascomycota</taxon>
        <taxon>Saccharomycotina</taxon>
        <taxon>Pichiomycetes</taxon>
        <taxon>Serinales incertae sedis</taxon>
        <taxon>Babjeviella</taxon>
    </lineage>
</organism>
<evidence type="ECO:0000256" key="2">
    <source>
        <dbReference type="ARBA" id="ARBA00011562"/>
    </source>
</evidence>
<evidence type="ECO:0000313" key="15">
    <source>
        <dbReference type="EMBL" id="ODQ81064.1"/>
    </source>
</evidence>
<evidence type="ECO:0000256" key="3">
    <source>
        <dbReference type="ARBA" id="ARBA00022454"/>
    </source>
</evidence>
<dbReference type="EMBL" id="KV454428">
    <property type="protein sequence ID" value="ODQ81064.1"/>
    <property type="molecule type" value="Genomic_DNA"/>
</dbReference>
<evidence type="ECO:0000256" key="11">
    <source>
        <dbReference type="RuleBase" id="RU368072"/>
    </source>
</evidence>
<keyword evidence="6 11" id="KW-0995">Kinetochore</keyword>
<keyword evidence="10 11" id="KW-0137">Centromere</keyword>
<dbReference type="InterPro" id="IPR005550">
    <property type="entry name" value="Kinetochore_Ndc80"/>
</dbReference>
<dbReference type="GO" id="GO:0051315">
    <property type="term" value="P:attachment of mitotic spindle microtubules to kinetochore"/>
    <property type="evidence" value="ECO:0007669"/>
    <property type="project" value="UniProtKB-UniRule"/>
</dbReference>
<dbReference type="Pfam" id="PF03801">
    <property type="entry name" value="Ndc80_HEC"/>
    <property type="match status" value="1"/>
</dbReference>
<dbReference type="STRING" id="984486.A0A1E3QU34"/>
<evidence type="ECO:0000256" key="6">
    <source>
        <dbReference type="ARBA" id="ARBA00022838"/>
    </source>
</evidence>
<dbReference type="GO" id="GO:0005634">
    <property type="term" value="C:nucleus"/>
    <property type="evidence" value="ECO:0007669"/>
    <property type="project" value="UniProtKB-SubCell"/>
</dbReference>
<comment type="similarity">
    <text evidence="1 11">Belongs to the NDC80/HEC1 family.</text>
</comment>
<comment type="function">
    <text evidence="11">Acts as a component of the essential kinetochore-associated NDC80 complex, which is required for chromosome segregation and spindle checkpoint activity.</text>
</comment>
<dbReference type="AlphaFoldDB" id="A0A1E3QU34"/>
<dbReference type="RefSeq" id="XP_018986392.1">
    <property type="nucleotide sequence ID" value="XM_019128256.1"/>
</dbReference>
<keyword evidence="5 11" id="KW-0498">Mitosis</keyword>
<accession>A0A1E3QU34</accession>
<proteinExistence type="inferred from homology"/>
<dbReference type="InterPro" id="IPR038273">
    <property type="entry name" value="Ndc80_sf"/>
</dbReference>
<gene>
    <name evidence="15" type="ORF">BABINDRAFT_160479</name>
</gene>